<keyword evidence="1" id="KW-0812">Transmembrane</keyword>
<sequence>MDTSYNVARDTKRWLKIIFFSALHISGINAKVIHIRNRNEKRRLLFRRTRRKLTDCHLIRRSLMPRLISERPREITFVNQQHQNNLTSIEGGKRSVANPVEPRKQRDRRNITASLVGSIYAPLECASLY</sequence>
<organism evidence="2 3">
    <name type="scientific">Nephila pilipes</name>
    <name type="common">Giant wood spider</name>
    <name type="synonym">Nephila maculata</name>
    <dbReference type="NCBI Taxonomy" id="299642"/>
    <lineage>
        <taxon>Eukaryota</taxon>
        <taxon>Metazoa</taxon>
        <taxon>Ecdysozoa</taxon>
        <taxon>Arthropoda</taxon>
        <taxon>Chelicerata</taxon>
        <taxon>Arachnida</taxon>
        <taxon>Araneae</taxon>
        <taxon>Araneomorphae</taxon>
        <taxon>Entelegynae</taxon>
        <taxon>Araneoidea</taxon>
        <taxon>Nephilidae</taxon>
        <taxon>Nephila</taxon>
    </lineage>
</organism>
<dbReference type="Proteomes" id="UP000887013">
    <property type="component" value="Unassembled WGS sequence"/>
</dbReference>
<dbReference type="OrthoDB" id="6077919at2759"/>
<accession>A0A8X6TGI9</accession>
<keyword evidence="1" id="KW-1133">Transmembrane helix</keyword>
<reference evidence="2" key="1">
    <citation type="submission" date="2020-08" db="EMBL/GenBank/DDBJ databases">
        <title>Multicomponent nature underlies the extraordinary mechanical properties of spider dragline silk.</title>
        <authorList>
            <person name="Kono N."/>
            <person name="Nakamura H."/>
            <person name="Mori M."/>
            <person name="Yoshida Y."/>
            <person name="Ohtoshi R."/>
            <person name="Malay A.D."/>
            <person name="Moran D.A.P."/>
            <person name="Tomita M."/>
            <person name="Numata K."/>
            <person name="Arakawa K."/>
        </authorList>
    </citation>
    <scope>NUCLEOTIDE SEQUENCE</scope>
</reference>
<dbReference type="AlphaFoldDB" id="A0A8X6TGI9"/>
<proteinExistence type="predicted"/>
<protein>
    <submittedName>
        <fullName evidence="2">Uncharacterized protein</fullName>
    </submittedName>
</protein>
<feature type="transmembrane region" description="Helical" evidence="1">
    <location>
        <begin position="14"/>
        <end position="33"/>
    </location>
</feature>
<evidence type="ECO:0000256" key="1">
    <source>
        <dbReference type="SAM" id="Phobius"/>
    </source>
</evidence>
<dbReference type="EMBL" id="BMAW01104111">
    <property type="protein sequence ID" value="GFT12453.1"/>
    <property type="molecule type" value="Genomic_DNA"/>
</dbReference>
<gene>
    <name evidence="2" type="ORF">NPIL_469921</name>
</gene>
<evidence type="ECO:0000313" key="2">
    <source>
        <dbReference type="EMBL" id="GFT12453.1"/>
    </source>
</evidence>
<name>A0A8X6TGI9_NEPPI</name>
<comment type="caution">
    <text evidence="2">The sequence shown here is derived from an EMBL/GenBank/DDBJ whole genome shotgun (WGS) entry which is preliminary data.</text>
</comment>
<evidence type="ECO:0000313" key="3">
    <source>
        <dbReference type="Proteomes" id="UP000887013"/>
    </source>
</evidence>
<keyword evidence="3" id="KW-1185">Reference proteome</keyword>
<keyword evidence="1" id="KW-0472">Membrane</keyword>